<evidence type="ECO:0000313" key="2">
    <source>
        <dbReference type="Proteomes" id="UP000492821"/>
    </source>
</evidence>
<accession>A0A7E4VH62</accession>
<dbReference type="WBParaSite" id="Pan_g20349.t1">
    <property type="protein sequence ID" value="Pan_g20349.t1"/>
    <property type="gene ID" value="Pan_g20349"/>
</dbReference>
<proteinExistence type="predicted"/>
<dbReference type="AlphaFoldDB" id="A0A7E4VH62"/>
<evidence type="ECO:0000256" key="1">
    <source>
        <dbReference type="SAM" id="MobiDB-lite"/>
    </source>
</evidence>
<sequence length="129" mass="12781">MLLLNPVTTLQRAPIASSRDVPRLGDGGAANQAGEDGAAGVVSDVPDSPGHAGKAGPVGPAGSDGKPGQDVPAGPPGDAGSMVLLVKLTKTVPLVNSALVADALTARLLALLLAIKHFFHNASLSSIQH</sequence>
<keyword evidence="2" id="KW-1185">Reference proteome</keyword>
<reference evidence="2" key="1">
    <citation type="journal article" date="2013" name="Genetics">
        <title>The draft genome and transcriptome of Panagrellus redivivus are shaped by the harsh demands of a free-living lifestyle.</title>
        <authorList>
            <person name="Srinivasan J."/>
            <person name="Dillman A.R."/>
            <person name="Macchietto M.G."/>
            <person name="Heikkinen L."/>
            <person name="Lakso M."/>
            <person name="Fracchia K.M."/>
            <person name="Antoshechkin I."/>
            <person name="Mortazavi A."/>
            <person name="Wong G."/>
            <person name="Sternberg P.W."/>
        </authorList>
    </citation>
    <scope>NUCLEOTIDE SEQUENCE [LARGE SCALE GENOMIC DNA]</scope>
    <source>
        <strain evidence="2">MT8872</strain>
    </source>
</reference>
<organism evidence="2 3">
    <name type="scientific">Panagrellus redivivus</name>
    <name type="common">Microworm</name>
    <dbReference type="NCBI Taxonomy" id="6233"/>
    <lineage>
        <taxon>Eukaryota</taxon>
        <taxon>Metazoa</taxon>
        <taxon>Ecdysozoa</taxon>
        <taxon>Nematoda</taxon>
        <taxon>Chromadorea</taxon>
        <taxon>Rhabditida</taxon>
        <taxon>Tylenchina</taxon>
        <taxon>Panagrolaimomorpha</taxon>
        <taxon>Panagrolaimoidea</taxon>
        <taxon>Panagrolaimidae</taxon>
        <taxon>Panagrellus</taxon>
    </lineage>
</organism>
<name>A0A7E4VH62_PANRE</name>
<dbReference type="Gene3D" id="1.20.5.320">
    <property type="entry name" value="6-Phosphogluconate Dehydrogenase, domain 3"/>
    <property type="match status" value="1"/>
</dbReference>
<reference evidence="3" key="2">
    <citation type="submission" date="2020-10" db="UniProtKB">
        <authorList>
            <consortium name="WormBaseParasite"/>
        </authorList>
    </citation>
    <scope>IDENTIFICATION</scope>
</reference>
<feature type="region of interest" description="Disordered" evidence="1">
    <location>
        <begin position="14"/>
        <end position="77"/>
    </location>
</feature>
<protein>
    <submittedName>
        <fullName evidence="3">Collagen-like protein</fullName>
    </submittedName>
</protein>
<evidence type="ECO:0000313" key="3">
    <source>
        <dbReference type="WBParaSite" id="Pan_g20349.t1"/>
    </source>
</evidence>
<dbReference type="Proteomes" id="UP000492821">
    <property type="component" value="Unassembled WGS sequence"/>
</dbReference>